<evidence type="ECO:0000313" key="3">
    <source>
        <dbReference type="EMBL" id="MDU0113306.1"/>
    </source>
</evidence>
<dbReference type="Proteomes" id="UP001257914">
    <property type="component" value="Unassembled WGS sequence"/>
</dbReference>
<gene>
    <name evidence="3" type="ORF">RT723_09925</name>
</gene>
<evidence type="ECO:0000313" key="4">
    <source>
        <dbReference type="Proteomes" id="UP001257914"/>
    </source>
</evidence>
<dbReference type="EMBL" id="JAWCUA010000007">
    <property type="protein sequence ID" value="MDU0113306.1"/>
    <property type="molecule type" value="Genomic_DNA"/>
</dbReference>
<proteinExistence type="predicted"/>
<feature type="domain" description="Porin" evidence="2">
    <location>
        <begin position="11"/>
        <end position="357"/>
    </location>
</feature>
<evidence type="ECO:0000256" key="1">
    <source>
        <dbReference type="SAM" id="SignalP"/>
    </source>
</evidence>
<organism evidence="3 4">
    <name type="scientific">Psychrosphaera aquimarina</name>
    <dbReference type="NCBI Taxonomy" id="2044854"/>
    <lineage>
        <taxon>Bacteria</taxon>
        <taxon>Pseudomonadati</taxon>
        <taxon>Pseudomonadota</taxon>
        <taxon>Gammaproteobacteria</taxon>
        <taxon>Alteromonadales</taxon>
        <taxon>Pseudoalteromonadaceae</taxon>
        <taxon>Psychrosphaera</taxon>
    </lineage>
</organism>
<feature type="chain" id="PRO_5047415585" evidence="1">
    <location>
        <begin position="24"/>
        <end position="388"/>
    </location>
</feature>
<dbReference type="SUPFAM" id="SSF56935">
    <property type="entry name" value="Porins"/>
    <property type="match status" value="1"/>
</dbReference>
<dbReference type="Pfam" id="PF13609">
    <property type="entry name" value="Porin_4"/>
    <property type="match status" value="1"/>
</dbReference>
<reference evidence="3 4" key="1">
    <citation type="submission" date="2023-10" db="EMBL/GenBank/DDBJ databases">
        <title>Psychrosphaera aquimaarina strain SW33 isolated from seawater.</title>
        <authorList>
            <person name="Bayburt H."/>
            <person name="Kim J.M."/>
            <person name="Choi B.J."/>
            <person name="Jeon C.O."/>
        </authorList>
    </citation>
    <scope>NUCLEOTIDE SEQUENCE [LARGE SCALE GENOMIC DNA]</scope>
    <source>
        <strain evidence="3 4">KCTC 52743</strain>
    </source>
</reference>
<protein>
    <submittedName>
        <fullName evidence="3">Porin</fullName>
    </submittedName>
</protein>
<keyword evidence="4" id="KW-1185">Reference proteome</keyword>
<comment type="caution">
    <text evidence="3">The sequence shown here is derived from an EMBL/GenBank/DDBJ whole genome shotgun (WGS) entry which is preliminary data.</text>
</comment>
<sequence>MPKLKPLLLGTVITAISSTNAIADVKINGFASIVGGVDLDEATFRNSPYDEDFSFKPESKFALQVSSSLGEGLSATAQIMARGSTDFKANFEWAYLSYELNDNLTLRSGRLRLPFYKYSDYLDVGFAYPWIRPPKAMYSLLFNTYDGVSLLSNFYAGGIDITTNIIYGNVEETFFKTTTPTEGKLEGFKGINVQFSKDWLSGYAAYMYGDVFIPQAGMVALADALDTNVPSLNLGTEVKIDNDVGSFIGLGITADLDQFLINAEYSEVTVDDSLLLDNSQWYVSLAYRLDSYTPYLTYQHTENEQNTEVASKLSAVPPLATTVQGAFDGQLFEYTATTLGVRYDFHPSAALKFEYNAFSEIVDVTAGWGTPTDKESSSNITISIDLVF</sequence>
<dbReference type="Gene3D" id="2.40.160.10">
    <property type="entry name" value="Porin"/>
    <property type="match status" value="1"/>
</dbReference>
<dbReference type="RefSeq" id="WP_315946923.1">
    <property type="nucleotide sequence ID" value="NZ_JAWCUA010000007.1"/>
</dbReference>
<evidence type="ECO:0000259" key="2">
    <source>
        <dbReference type="Pfam" id="PF13609"/>
    </source>
</evidence>
<dbReference type="InterPro" id="IPR033900">
    <property type="entry name" value="Gram_neg_porin_domain"/>
</dbReference>
<feature type="signal peptide" evidence="1">
    <location>
        <begin position="1"/>
        <end position="23"/>
    </location>
</feature>
<name>A0ABU3R0U4_9GAMM</name>
<dbReference type="InterPro" id="IPR023614">
    <property type="entry name" value="Porin_dom_sf"/>
</dbReference>
<keyword evidence="1" id="KW-0732">Signal</keyword>
<accession>A0ABU3R0U4</accession>